<dbReference type="InterPro" id="IPR002528">
    <property type="entry name" value="MATE_fam"/>
</dbReference>
<keyword evidence="2" id="KW-0812">Transmembrane</keyword>
<feature type="transmembrane region" description="Helical" evidence="2">
    <location>
        <begin position="139"/>
        <end position="158"/>
    </location>
</feature>
<name>A0ABD1NH15_9FABA</name>
<sequence>MELDCKPNLVQNTHAVGGDGTTLLVSLRGYRQNFLSLTLYRFVTCVMFLLLYALPISFLWLNISNILLRLHQDPCITNLAHTYLIFSLPELLINSFLHLFCIYLRVQGVTHPVTLASLLGTLLHFSFNYVIITHLGHRIANIVATSNFSILLFLLLQVSPPYAAPPTTASPVGSHYCASSCPTAFRSATSEGGLRS</sequence>
<evidence type="ECO:0000256" key="2">
    <source>
        <dbReference type="SAM" id="Phobius"/>
    </source>
</evidence>
<dbReference type="EMBL" id="JBGMDY010000001">
    <property type="protein sequence ID" value="KAL2347410.1"/>
    <property type="molecule type" value="Genomic_DNA"/>
</dbReference>
<feature type="transmembrane region" description="Helical" evidence="2">
    <location>
        <begin position="39"/>
        <end position="61"/>
    </location>
</feature>
<organism evidence="3 4">
    <name type="scientific">Flemingia macrophylla</name>
    <dbReference type="NCBI Taxonomy" id="520843"/>
    <lineage>
        <taxon>Eukaryota</taxon>
        <taxon>Viridiplantae</taxon>
        <taxon>Streptophyta</taxon>
        <taxon>Embryophyta</taxon>
        <taxon>Tracheophyta</taxon>
        <taxon>Spermatophyta</taxon>
        <taxon>Magnoliopsida</taxon>
        <taxon>eudicotyledons</taxon>
        <taxon>Gunneridae</taxon>
        <taxon>Pentapetalae</taxon>
        <taxon>rosids</taxon>
        <taxon>fabids</taxon>
        <taxon>Fabales</taxon>
        <taxon>Fabaceae</taxon>
        <taxon>Papilionoideae</taxon>
        <taxon>50 kb inversion clade</taxon>
        <taxon>NPAAA clade</taxon>
        <taxon>indigoferoid/millettioid clade</taxon>
        <taxon>Phaseoleae</taxon>
        <taxon>Flemingia</taxon>
    </lineage>
</organism>
<dbReference type="Proteomes" id="UP001603857">
    <property type="component" value="Unassembled WGS sequence"/>
</dbReference>
<keyword evidence="2" id="KW-1133">Transmembrane helix</keyword>
<evidence type="ECO:0000313" key="3">
    <source>
        <dbReference type="EMBL" id="KAL2347410.1"/>
    </source>
</evidence>
<feature type="transmembrane region" description="Helical" evidence="2">
    <location>
        <begin position="112"/>
        <end position="132"/>
    </location>
</feature>
<gene>
    <name evidence="3" type="ORF">Fmac_001410</name>
</gene>
<comment type="similarity">
    <text evidence="1">Belongs to the multi antimicrobial extrusion (MATE) (TC 2.A.66.1) family.</text>
</comment>
<evidence type="ECO:0000313" key="4">
    <source>
        <dbReference type="Proteomes" id="UP001603857"/>
    </source>
</evidence>
<comment type="caution">
    <text evidence="3">The sequence shown here is derived from an EMBL/GenBank/DDBJ whole genome shotgun (WGS) entry which is preliminary data.</text>
</comment>
<accession>A0ABD1NH15</accession>
<dbReference type="AlphaFoldDB" id="A0ABD1NH15"/>
<proteinExistence type="inferred from homology"/>
<evidence type="ECO:0008006" key="5">
    <source>
        <dbReference type="Google" id="ProtNLM"/>
    </source>
</evidence>
<keyword evidence="2" id="KW-0472">Membrane</keyword>
<feature type="transmembrane region" description="Helical" evidence="2">
    <location>
        <begin position="82"/>
        <end position="106"/>
    </location>
</feature>
<reference evidence="3 4" key="1">
    <citation type="submission" date="2024-08" db="EMBL/GenBank/DDBJ databases">
        <title>Insights into the chromosomal genome structure of Flemingia macrophylla.</title>
        <authorList>
            <person name="Ding Y."/>
            <person name="Zhao Y."/>
            <person name="Bi W."/>
            <person name="Wu M."/>
            <person name="Zhao G."/>
            <person name="Gong Y."/>
            <person name="Li W."/>
            <person name="Zhang P."/>
        </authorList>
    </citation>
    <scope>NUCLEOTIDE SEQUENCE [LARGE SCALE GENOMIC DNA]</scope>
    <source>
        <strain evidence="3">DYQJB</strain>
        <tissue evidence="3">Leaf</tissue>
    </source>
</reference>
<protein>
    <recommendedName>
        <fullName evidence="5">Protein RFT1 homolog</fullName>
    </recommendedName>
</protein>
<evidence type="ECO:0000256" key="1">
    <source>
        <dbReference type="ARBA" id="ARBA00010199"/>
    </source>
</evidence>
<dbReference type="PANTHER" id="PTHR11206">
    <property type="entry name" value="MULTIDRUG RESISTANCE PROTEIN"/>
    <property type="match status" value="1"/>
</dbReference>
<keyword evidence="4" id="KW-1185">Reference proteome</keyword>
<dbReference type="Pfam" id="PF01554">
    <property type="entry name" value="MatE"/>
    <property type="match status" value="1"/>
</dbReference>